<evidence type="ECO:0000256" key="4">
    <source>
        <dbReference type="ARBA" id="ARBA00022989"/>
    </source>
</evidence>
<comment type="similarity">
    <text evidence="2">Belongs to the IFI6/IFI27 family.</text>
</comment>
<dbReference type="Gene3D" id="6.10.110.10">
    <property type="match status" value="1"/>
</dbReference>
<dbReference type="InterPro" id="IPR038213">
    <property type="entry name" value="IFI6/IFI27-like_sf"/>
</dbReference>
<accession>A0A7R9WFU1</accession>
<dbReference type="PANTHER" id="PTHR16932:SF18">
    <property type="entry name" value="INTERFERON, ALPHA-INDUCIBLE PROTEIN 27-LIKE 2"/>
    <property type="match status" value="1"/>
</dbReference>
<sequence length="553" mass="58022">MITKASPLPCIEPTQCFVSSKAYDFRLSSSSNGAVRGTTNRESCEEWTLVINDDKTTCLVSTKHGRRLSCGADGDVFTVSEDGKDDDRLKDGWDRWRFESCKSGLTLVSVAHGKRLGCDDKKGIYAFNAEGLAEDWMVWTIDFASGELCFLSSPLHDVRVHCNPFGKLSLSKAFGGWEVWRFIETGDGTGSVYLESWTHRKKFLASSSDGNVYISKEAERKDAEKWTIVKPPKAEGGSLGAGVVFRSVATGKMLGTDGKRLCTDDDIDVSEIWQLDSAHRGVFFLSNLGMDCRAGSRPESGNPPFGTFTTKNRRSWEGWLVEESEDGSVTLKSDAHGRYLATDENGGILMSVTSGEGGIWWAEPSQRKDGKGIVLVSDFNKRVLICTKDGHLATAPAESEETANEWCLEPCVPSSLTGPQLGALCAAGAVTVACAAAMPFAVMGALGSVGFASEGIVAGSAAASMMSAEAVASGGTIAAGGLVATCQSIGAAGLGAAGLTAAVGGGALLGGSVSAAAVAGSGVLGSEESACGSINTDGSDPVIKRPFCAWRSW</sequence>
<keyword evidence="4" id="KW-1133">Transmembrane helix</keyword>
<protein>
    <recommendedName>
        <fullName evidence="7">Fascin domain-containing protein</fullName>
    </recommendedName>
</protein>
<reference evidence="6" key="1">
    <citation type="submission" date="2021-01" db="EMBL/GenBank/DDBJ databases">
        <authorList>
            <person name="Corre E."/>
            <person name="Pelletier E."/>
            <person name="Niang G."/>
            <person name="Scheremetjew M."/>
            <person name="Finn R."/>
            <person name="Kale V."/>
            <person name="Holt S."/>
            <person name="Cochrane G."/>
            <person name="Meng A."/>
            <person name="Brown T."/>
            <person name="Cohen L."/>
        </authorList>
    </citation>
    <scope>NUCLEOTIDE SEQUENCE</scope>
    <source>
        <strain evidence="6">CCMP147</strain>
    </source>
</reference>
<dbReference type="PANTHER" id="PTHR16932">
    <property type="entry name" value="INTERFERON ALPHA-INDUCIBLE PROTEIN 27"/>
    <property type="match status" value="1"/>
</dbReference>
<dbReference type="AlphaFoldDB" id="A0A7R9WFU1"/>
<keyword evidence="5" id="KW-0472">Membrane</keyword>
<dbReference type="InterPro" id="IPR008999">
    <property type="entry name" value="Actin-crosslinking"/>
</dbReference>
<dbReference type="Pfam" id="PF06140">
    <property type="entry name" value="Ifi-6-16"/>
    <property type="match status" value="1"/>
</dbReference>
<name>A0A7R9WFU1_9STRA</name>
<keyword evidence="3" id="KW-0812">Transmembrane</keyword>
<evidence type="ECO:0000256" key="1">
    <source>
        <dbReference type="ARBA" id="ARBA00004141"/>
    </source>
</evidence>
<comment type="subcellular location">
    <subcellularLocation>
        <location evidence="1">Membrane</location>
        <topology evidence="1">Multi-pass membrane protein</topology>
    </subcellularLocation>
</comment>
<dbReference type="GO" id="GO:0016020">
    <property type="term" value="C:membrane"/>
    <property type="evidence" value="ECO:0007669"/>
    <property type="project" value="UniProtKB-SubCell"/>
</dbReference>
<evidence type="ECO:0000256" key="5">
    <source>
        <dbReference type="ARBA" id="ARBA00023136"/>
    </source>
</evidence>
<evidence type="ECO:0000256" key="3">
    <source>
        <dbReference type="ARBA" id="ARBA00022692"/>
    </source>
</evidence>
<dbReference type="EMBL" id="HBED01043543">
    <property type="protein sequence ID" value="CAD8323474.1"/>
    <property type="molecule type" value="Transcribed_RNA"/>
</dbReference>
<gene>
    <name evidence="6" type="ORF">TDUB1175_LOCUS21892</name>
</gene>
<dbReference type="InterPro" id="IPR009311">
    <property type="entry name" value="IFI6/IFI27-like"/>
</dbReference>
<dbReference type="Gene3D" id="2.80.10.50">
    <property type="match status" value="2"/>
</dbReference>
<dbReference type="SUPFAM" id="SSF50405">
    <property type="entry name" value="Actin-crosslinking proteins"/>
    <property type="match status" value="3"/>
</dbReference>
<organism evidence="6">
    <name type="scientific">Pseudictyota dubia</name>
    <dbReference type="NCBI Taxonomy" id="2749911"/>
    <lineage>
        <taxon>Eukaryota</taxon>
        <taxon>Sar</taxon>
        <taxon>Stramenopiles</taxon>
        <taxon>Ochrophyta</taxon>
        <taxon>Bacillariophyta</taxon>
        <taxon>Mediophyceae</taxon>
        <taxon>Biddulphiophycidae</taxon>
        <taxon>Eupodiscales</taxon>
        <taxon>Odontellaceae</taxon>
        <taxon>Pseudictyota</taxon>
    </lineage>
</organism>
<evidence type="ECO:0000313" key="6">
    <source>
        <dbReference type="EMBL" id="CAD8323474.1"/>
    </source>
</evidence>
<evidence type="ECO:0008006" key="7">
    <source>
        <dbReference type="Google" id="ProtNLM"/>
    </source>
</evidence>
<proteinExistence type="inferred from homology"/>
<evidence type="ECO:0000256" key="2">
    <source>
        <dbReference type="ARBA" id="ARBA00007262"/>
    </source>
</evidence>